<accession>C3ZI35</accession>
<feature type="signal peptide" evidence="3">
    <location>
        <begin position="1"/>
        <end position="18"/>
    </location>
</feature>
<dbReference type="InParanoid" id="C3ZI35"/>
<evidence type="ECO:0000313" key="5">
    <source>
        <dbReference type="EMBL" id="EEN47777.1"/>
    </source>
</evidence>
<evidence type="ECO:0000256" key="3">
    <source>
        <dbReference type="SAM" id="SignalP"/>
    </source>
</evidence>
<evidence type="ECO:0000256" key="2">
    <source>
        <dbReference type="SAM" id="Phobius"/>
    </source>
</evidence>
<keyword evidence="2" id="KW-0812">Transmembrane</keyword>
<dbReference type="SMART" id="SM00321">
    <property type="entry name" value="WSC"/>
    <property type="match status" value="1"/>
</dbReference>
<evidence type="ECO:0000256" key="1">
    <source>
        <dbReference type="SAM" id="MobiDB-lite"/>
    </source>
</evidence>
<name>C3ZI35_BRAFL</name>
<dbReference type="AlphaFoldDB" id="C3ZI35"/>
<protein>
    <recommendedName>
        <fullName evidence="4">WSC domain-containing protein</fullName>
    </recommendedName>
</protein>
<organism>
    <name type="scientific">Branchiostoma floridae</name>
    <name type="common">Florida lancelet</name>
    <name type="synonym">Amphioxus</name>
    <dbReference type="NCBI Taxonomy" id="7739"/>
    <lineage>
        <taxon>Eukaryota</taxon>
        <taxon>Metazoa</taxon>
        <taxon>Chordata</taxon>
        <taxon>Cephalochordata</taxon>
        <taxon>Leptocardii</taxon>
        <taxon>Amphioxiformes</taxon>
        <taxon>Branchiostomatidae</taxon>
        <taxon>Branchiostoma</taxon>
    </lineage>
</organism>
<evidence type="ECO:0000259" key="4">
    <source>
        <dbReference type="PROSITE" id="PS51212"/>
    </source>
</evidence>
<feature type="region of interest" description="Disordered" evidence="1">
    <location>
        <begin position="325"/>
        <end position="370"/>
    </location>
</feature>
<feature type="region of interest" description="Disordered" evidence="1">
    <location>
        <begin position="285"/>
        <end position="306"/>
    </location>
</feature>
<feature type="region of interest" description="Disordered" evidence="1">
    <location>
        <begin position="224"/>
        <end position="260"/>
    </location>
</feature>
<keyword evidence="2" id="KW-0472">Membrane</keyword>
<dbReference type="PROSITE" id="PS51212">
    <property type="entry name" value="WSC"/>
    <property type="match status" value="1"/>
</dbReference>
<proteinExistence type="predicted"/>
<sequence>METLVLVLGVLSAGLSAAQDPPQKVYNASGVTYVGCFGHGQPQHEQVLDVQINPACTSSHRESCLTPPMCIESCQNSNTSFIYIGLKCPGLCYCDSVLRGVSQTDSVDGFQCNGMCEGDSELACGALDHMLVYQWSNIIPPPTTRLPPTTSPVTITYTVTSTASGFTTTPEPVPIATRRDNKPQGNNTGLVVGLTVGATVFLGIVVAVVYVCVRRHTATERAQYVDDHIPDDHQRSRTYQDTPDERGRPIPTPSPCDSSDAYLELGVSPNDQEYLCLESRDDTLSNDDQDYAKQPPNHCDVHNASSRHVDQDSLVYEDVIVPSDKSTDTMKTPFFDDHFPDDEQRSLTNQDVPGERSRPTPSPSSCDSDIYLKPGVHVDDREYACLNSHDNAPPVPNVSDRRTSYDESEDYVNQSMIQCYHVNTSETDNALSSNDADCVNQPLDQCYYVNASETDNALSSNDADCVNQPLDECYYANASETGYDRESQMYEDVIVPMRNRERGMNST</sequence>
<feature type="transmembrane region" description="Helical" evidence="2">
    <location>
        <begin position="190"/>
        <end position="213"/>
    </location>
</feature>
<feature type="region of interest" description="Disordered" evidence="1">
    <location>
        <begin position="165"/>
        <end position="186"/>
    </location>
</feature>
<feature type="domain" description="WSC" evidence="4">
    <location>
        <begin position="30"/>
        <end position="136"/>
    </location>
</feature>
<feature type="chain" id="PRO_5002934840" description="WSC domain-containing protein" evidence="3">
    <location>
        <begin position="19"/>
        <end position="507"/>
    </location>
</feature>
<feature type="compositionally biased region" description="Basic and acidic residues" evidence="1">
    <location>
        <begin position="334"/>
        <end position="345"/>
    </location>
</feature>
<feature type="compositionally biased region" description="Basic and acidic residues" evidence="1">
    <location>
        <begin position="224"/>
        <end position="235"/>
    </location>
</feature>
<dbReference type="InterPro" id="IPR002889">
    <property type="entry name" value="WSC_carb-bd"/>
</dbReference>
<gene>
    <name evidence="5" type="ORF">BRAFLDRAFT_83540</name>
</gene>
<keyword evidence="3" id="KW-0732">Signal</keyword>
<reference evidence="5" key="1">
    <citation type="journal article" date="2008" name="Nature">
        <title>The amphioxus genome and the evolution of the chordate karyotype.</title>
        <authorList>
            <consortium name="US DOE Joint Genome Institute (JGI-PGF)"/>
            <person name="Putnam N.H."/>
            <person name="Butts T."/>
            <person name="Ferrier D.E.K."/>
            <person name="Furlong R.F."/>
            <person name="Hellsten U."/>
            <person name="Kawashima T."/>
            <person name="Robinson-Rechavi M."/>
            <person name="Shoguchi E."/>
            <person name="Terry A."/>
            <person name="Yu J.-K."/>
            <person name="Benito-Gutierrez E.L."/>
            <person name="Dubchak I."/>
            <person name="Garcia-Fernandez J."/>
            <person name="Gibson-Brown J.J."/>
            <person name="Grigoriev I.V."/>
            <person name="Horton A.C."/>
            <person name="de Jong P.J."/>
            <person name="Jurka J."/>
            <person name="Kapitonov V.V."/>
            <person name="Kohara Y."/>
            <person name="Kuroki Y."/>
            <person name="Lindquist E."/>
            <person name="Lucas S."/>
            <person name="Osoegawa K."/>
            <person name="Pennacchio L.A."/>
            <person name="Salamov A.A."/>
            <person name="Satou Y."/>
            <person name="Sauka-Spengler T."/>
            <person name="Schmutz J."/>
            <person name="Shin-I T."/>
            <person name="Toyoda A."/>
            <person name="Bronner-Fraser M."/>
            <person name="Fujiyama A."/>
            <person name="Holland L.Z."/>
            <person name="Holland P.W.H."/>
            <person name="Satoh N."/>
            <person name="Rokhsar D.S."/>
        </authorList>
    </citation>
    <scope>NUCLEOTIDE SEQUENCE [LARGE SCALE GENOMIC DNA]</scope>
    <source>
        <strain evidence="5">S238N-H82</strain>
        <tissue evidence="5">Testes</tissue>
    </source>
</reference>
<keyword evidence="2" id="KW-1133">Transmembrane helix</keyword>
<dbReference type="EMBL" id="GG666626">
    <property type="protein sequence ID" value="EEN47777.1"/>
    <property type="molecule type" value="Genomic_DNA"/>
</dbReference>